<dbReference type="AlphaFoldDB" id="A0A0A9BP66"/>
<evidence type="ECO:0000313" key="1">
    <source>
        <dbReference type="EMBL" id="JAD63040.1"/>
    </source>
</evidence>
<organism evidence="1">
    <name type="scientific">Arundo donax</name>
    <name type="common">Giant reed</name>
    <name type="synonym">Donax arundinaceus</name>
    <dbReference type="NCBI Taxonomy" id="35708"/>
    <lineage>
        <taxon>Eukaryota</taxon>
        <taxon>Viridiplantae</taxon>
        <taxon>Streptophyta</taxon>
        <taxon>Embryophyta</taxon>
        <taxon>Tracheophyta</taxon>
        <taxon>Spermatophyta</taxon>
        <taxon>Magnoliopsida</taxon>
        <taxon>Liliopsida</taxon>
        <taxon>Poales</taxon>
        <taxon>Poaceae</taxon>
        <taxon>PACMAD clade</taxon>
        <taxon>Arundinoideae</taxon>
        <taxon>Arundineae</taxon>
        <taxon>Arundo</taxon>
    </lineage>
</organism>
<sequence>MHPVLLYLLKVVISLLI</sequence>
<proteinExistence type="predicted"/>
<reference evidence="1" key="1">
    <citation type="submission" date="2014-09" db="EMBL/GenBank/DDBJ databases">
        <authorList>
            <person name="Magalhaes I.L.F."/>
            <person name="Oliveira U."/>
            <person name="Santos F.R."/>
            <person name="Vidigal T.H.D.A."/>
            <person name="Brescovit A.D."/>
            <person name="Santos A.J."/>
        </authorList>
    </citation>
    <scope>NUCLEOTIDE SEQUENCE</scope>
    <source>
        <tissue evidence="1">Shoot tissue taken approximately 20 cm above the soil surface</tissue>
    </source>
</reference>
<dbReference type="EMBL" id="GBRH01234855">
    <property type="protein sequence ID" value="JAD63040.1"/>
    <property type="molecule type" value="Transcribed_RNA"/>
</dbReference>
<name>A0A0A9BP66_ARUDO</name>
<accession>A0A0A9BP66</accession>
<reference evidence="1" key="2">
    <citation type="journal article" date="2015" name="Data Brief">
        <title>Shoot transcriptome of the giant reed, Arundo donax.</title>
        <authorList>
            <person name="Barrero R.A."/>
            <person name="Guerrero F.D."/>
            <person name="Moolhuijzen P."/>
            <person name="Goolsby J.A."/>
            <person name="Tidwell J."/>
            <person name="Bellgard S.E."/>
            <person name="Bellgard M.I."/>
        </authorList>
    </citation>
    <scope>NUCLEOTIDE SEQUENCE</scope>
    <source>
        <tissue evidence="1">Shoot tissue taken approximately 20 cm above the soil surface</tissue>
    </source>
</reference>
<protein>
    <submittedName>
        <fullName evidence="1">Uncharacterized protein</fullName>
    </submittedName>
</protein>